<gene>
    <name evidence="12" type="ORF">HHUSO_G21982</name>
</gene>
<keyword evidence="9" id="KW-0804">Transcription</keyword>
<evidence type="ECO:0000313" key="12">
    <source>
        <dbReference type="EMBL" id="KAK6477110.1"/>
    </source>
</evidence>
<keyword evidence="10" id="KW-0539">Nucleus</keyword>
<protein>
    <submittedName>
        <fullName evidence="12">Zinc finger protein 536-like</fullName>
    </submittedName>
</protein>
<proteinExistence type="inferred from homology"/>
<evidence type="ECO:0000256" key="5">
    <source>
        <dbReference type="ARBA" id="ARBA00022771"/>
    </source>
</evidence>
<keyword evidence="8" id="KW-0238">DNA-binding</keyword>
<dbReference type="InterPro" id="IPR051967">
    <property type="entry name" value="Krueppel_C2H2-ZF"/>
</dbReference>
<evidence type="ECO:0000313" key="13">
    <source>
        <dbReference type="Proteomes" id="UP001369086"/>
    </source>
</evidence>
<dbReference type="EMBL" id="JAHFZB010000021">
    <property type="protein sequence ID" value="KAK6477110.1"/>
    <property type="molecule type" value="Genomic_DNA"/>
</dbReference>
<keyword evidence="5" id="KW-0863">Zinc-finger</keyword>
<dbReference type="Proteomes" id="UP001369086">
    <property type="component" value="Unassembled WGS sequence"/>
</dbReference>
<feature type="region of interest" description="Disordered" evidence="11">
    <location>
        <begin position="191"/>
        <end position="234"/>
    </location>
</feature>
<comment type="similarity">
    <text evidence="2">Belongs to the krueppel C2H2-type zinc-finger protein family.</text>
</comment>
<name>A0ABR0YWY8_HUSHU</name>
<feature type="region of interest" description="Disordered" evidence="11">
    <location>
        <begin position="1"/>
        <end position="75"/>
    </location>
</feature>
<evidence type="ECO:0000256" key="2">
    <source>
        <dbReference type="ARBA" id="ARBA00006991"/>
    </source>
</evidence>
<dbReference type="PANTHER" id="PTHR45925:SF2">
    <property type="entry name" value="ZINC FINGER PROTEIN 536"/>
    <property type="match status" value="1"/>
</dbReference>
<evidence type="ECO:0000256" key="8">
    <source>
        <dbReference type="ARBA" id="ARBA00023125"/>
    </source>
</evidence>
<accession>A0ABR0YWY8</accession>
<evidence type="ECO:0000256" key="4">
    <source>
        <dbReference type="ARBA" id="ARBA00022737"/>
    </source>
</evidence>
<keyword evidence="3" id="KW-0479">Metal-binding</keyword>
<evidence type="ECO:0000256" key="7">
    <source>
        <dbReference type="ARBA" id="ARBA00023015"/>
    </source>
</evidence>
<keyword evidence="7" id="KW-0805">Transcription regulation</keyword>
<feature type="compositionally biased region" description="Polar residues" evidence="11">
    <location>
        <begin position="1"/>
        <end position="13"/>
    </location>
</feature>
<keyword evidence="4" id="KW-0677">Repeat</keyword>
<keyword evidence="6" id="KW-0862">Zinc</keyword>
<evidence type="ECO:0000256" key="11">
    <source>
        <dbReference type="SAM" id="MobiDB-lite"/>
    </source>
</evidence>
<dbReference type="Gene3D" id="3.30.160.60">
    <property type="entry name" value="Classic Zinc Finger"/>
    <property type="match status" value="1"/>
</dbReference>
<evidence type="ECO:0000256" key="10">
    <source>
        <dbReference type="ARBA" id="ARBA00023242"/>
    </source>
</evidence>
<sequence length="234" mass="25715">MSYSADTNGDDTTSSSSEEEKEHPSGNLPCLHGEEGWPPVTQEDSRLITCQVNGNGQHHSDDEDDEGRDQMQTESAAKDSLGLMSSMSLEKQWQGMNLLSSQGVPPGVVKPEQAHLEQQMNMLSVLRAYSTENLAVFNGLGNSSNTTGGIKRPDLPAQRPFQCRYCPYSASQKGNLKTHVLCVHRMPFDNSQYPDRRFKRSRVDSDTSGNSEDMNTMTPGSSGENTPEAGRVQE</sequence>
<keyword evidence="13" id="KW-1185">Reference proteome</keyword>
<feature type="compositionally biased region" description="Polar residues" evidence="11">
    <location>
        <begin position="48"/>
        <end position="57"/>
    </location>
</feature>
<organism evidence="12 13">
    <name type="scientific">Huso huso</name>
    <name type="common">Beluga</name>
    <name type="synonym">Acipenser huso</name>
    <dbReference type="NCBI Taxonomy" id="61971"/>
    <lineage>
        <taxon>Eukaryota</taxon>
        <taxon>Metazoa</taxon>
        <taxon>Chordata</taxon>
        <taxon>Craniata</taxon>
        <taxon>Vertebrata</taxon>
        <taxon>Euteleostomi</taxon>
        <taxon>Actinopterygii</taxon>
        <taxon>Chondrostei</taxon>
        <taxon>Acipenseriformes</taxon>
        <taxon>Acipenseridae</taxon>
        <taxon>Huso</taxon>
    </lineage>
</organism>
<dbReference type="SUPFAM" id="SSF57667">
    <property type="entry name" value="beta-beta-alpha zinc fingers"/>
    <property type="match status" value="1"/>
</dbReference>
<evidence type="ECO:0000256" key="6">
    <source>
        <dbReference type="ARBA" id="ARBA00022833"/>
    </source>
</evidence>
<comment type="subcellular location">
    <subcellularLocation>
        <location evidence="1">Nucleus</location>
    </subcellularLocation>
</comment>
<evidence type="ECO:0000256" key="3">
    <source>
        <dbReference type="ARBA" id="ARBA00022723"/>
    </source>
</evidence>
<dbReference type="InterPro" id="IPR036236">
    <property type="entry name" value="Znf_C2H2_sf"/>
</dbReference>
<dbReference type="PANTHER" id="PTHR45925">
    <property type="entry name" value="ZINC FINGER PROTEIN"/>
    <property type="match status" value="1"/>
</dbReference>
<evidence type="ECO:0000256" key="1">
    <source>
        <dbReference type="ARBA" id="ARBA00004123"/>
    </source>
</evidence>
<comment type="caution">
    <text evidence="12">The sequence shown here is derived from an EMBL/GenBank/DDBJ whole genome shotgun (WGS) entry which is preliminary data.</text>
</comment>
<feature type="compositionally biased region" description="Polar residues" evidence="11">
    <location>
        <begin position="206"/>
        <end position="225"/>
    </location>
</feature>
<reference evidence="12 13" key="1">
    <citation type="submission" date="2021-05" db="EMBL/GenBank/DDBJ databases">
        <authorList>
            <person name="Zahm M."/>
            <person name="Klopp C."/>
            <person name="Cabau C."/>
            <person name="Kuhl H."/>
            <person name="Suciu R."/>
            <person name="Ciorpac M."/>
            <person name="Holostenco D."/>
            <person name="Gessner J."/>
            <person name="Wuertz S."/>
            <person name="Hohne C."/>
            <person name="Stock M."/>
            <person name="Gislard M."/>
            <person name="Lluch J."/>
            <person name="Milhes M."/>
            <person name="Lampietro C."/>
            <person name="Lopez Roques C."/>
            <person name="Donnadieu C."/>
            <person name="Du K."/>
            <person name="Schartl M."/>
            <person name="Guiguen Y."/>
        </authorList>
    </citation>
    <scope>NUCLEOTIDE SEQUENCE [LARGE SCALE GENOMIC DNA]</scope>
    <source>
        <strain evidence="12">Hh-F2</strain>
        <tissue evidence="12">Blood</tissue>
    </source>
</reference>
<evidence type="ECO:0000256" key="9">
    <source>
        <dbReference type="ARBA" id="ARBA00023163"/>
    </source>
</evidence>